<proteinExistence type="predicted"/>
<feature type="compositionally biased region" description="Low complexity" evidence="3">
    <location>
        <begin position="837"/>
        <end position="847"/>
    </location>
</feature>
<feature type="compositionally biased region" description="Basic residues" evidence="3">
    <location>
        <begin position="219"/>
        <end position="232"/>
    </location>
</feature>
<feature type="region of interest" description="Disordered" evidence="3">
    <location>
        <begin position="183"/>
        <end position="247"/>
    </location>
</feature>
<feature type="region of interest" description="Disordered" evidence="3">
    <location>
        <begin position="837"/>
        <end position="857"/>
    </location>
</feature>
<evidence type="ECO:0000313" key="6">
    <source>
        <dbReference type="Proteomes" id="UP000092666"/>
    </source>
</evidence>
<evidence type="ECO:0000313" key="5">
    <source>
        <dbReference type="EMBL" id="OCF33250.1"/>
    </source>
</evidence>
<feature type="domain" description="Zn(2)-C6 fungal-type" evidence="4">
    <location>
        <begin position="226"/>
        <end position="263"/>
    </location>
</feature>
<accession>A0A1B9GQA6</accession>
<feature type="compositionally biased region" description="Low complexity" evidence="3">
    <location>
        <begin position="289"/>
        <end position="303"/>
    </location>
</feature>
<evidence type="ECO:0000256" key="1">
    <source>
        <dbReference type="ARBA" id="ARBA00022723"/>
    </source>
</evidence>
<dbReference type="InterPro" id="IPR001138">
    <property type="entry name" value="Zn2Cys6_DnaBD"/>
</dbReference>
<keyword evidence="2" id="KW-0539">Nucleus</keyword>
<feature type="region of interest" description="Disordered" evidence="3">
    <location>
        <begin position="268"/>
        <end position="338"/>
    </location>
</feature>
<organism evidence="5 6">
    <name type="scientific">Kwoniella heveanensis BCC8398</name>
    <dbReference type="NCBI Taxonomy" id="1296120"/>
    <lineage>
        <taxon>Eukaryota</taxon>
        <taxon>Fungi</taxon>
        <taxon>Dikarya</taxon>
        <taxon>Basidiomycota</taxon>
        <taxon>Agaricomycotina</taxon>
        <taxon>Tremellomycetes</taxon>
        <taxon>Tremellales</taxon>
        <taxon>Cryptococcaceae</taxon>
        <taxon>Kwoniella</taxon>
    </lineage>
</organism>
<dbReference type="CDD" id="cd00067">
    <property type="entry name" value="GAL4"/>
    <property type="match status" value="1"/>
</dbReference>
<evidence type="ECO:0000259" key="4">
    <source>
        <dbReference type="PROSITE" id="PS50048"/>
    </source>
</evidence>
<dbReference type="AlphaFoldDB" id="A0A1B9GQA6"/>
<dbReference type="PROSITE" id="PS50048">
    <property type="entry name" value="ZN2_CY6_FUNGAL_2"/>
    <property type="match status" value="1"/>
</dbReference>
<keyword evidence="1" id="KW-0479">Metal-binding</keyword>
<dbReference type="SUPFAM" id="SSF57701">
    <property type="entry name" value="Zn2/Cys6 DNA-binding domain"/>
    <property type="match status" value="1"/>
</dbReference>
<dbReference type="GO" id="GO:0006351">
    <property type="term" value="P:DNA-templated transcription"/>
    <property type="evidence" value="ECO:0007669"/>
    <property type="project" value="InterPro"/>
</dbReference>
<reference evidence="5 6" key="1">
    <citation type="submission" date="2013-07" db="EMBL/GenBank/DDBJ databases">
        <title>The Genome Sequence of Cryptococcus heveanensis BCC8398.</title>
        <authorList>
            <consortium name="The Broad Institute Genome Sequencing Platform"/>
            <person name="Cuomo C."/>
            <person name="Litvintseva A."/>
            <person name="Chen Y."/>
            <person name="Heitman J."/>
            <person name="Sun S."/>
            <person name="Springer D."/>
            <person name="Dromer F."/>
            <person name="Young S.K."/>
            <person name="Zeng Q."/>
            <person name="Gargeya S."/>
            <person name="Fitzgerald M."/>
            <person name="Abouelleil A."/>
            <person name="Alvarado L."/>
            <person name="Berlin A.M."/>
            <person name="Chapman S.B."/>
            <person name="Dewar J."/>
            <person name="Goldberg J."/>
            <person name="Griggs A."/>
            <person name="Gujja S."/>
            <person name="Hansen M."/>
            <person name="Howarth C."/>
            <person name="Imamovic A."/>
            <person name="Larimer J."/>
            <person name="McCowan C."/>
            <person name="Murphy C."/>
            <person name="Pearson M."/>
            <person name="Priest M."/>
            <person name="Roberts A."/>
            <person name="Saif S."/>
            <person name="Shea T."/>
            <person name="Sykes S."/>
            <person name="Wortman J."/>
            <person name="Nusbaum C."/>
            <person name="Birren B."/>
        </authorList>
    </citation>
    <scope>NUCLEOTIDE SEQUENCE [LARGE SCALE GENOMIC DNA]</scope>
    <source>
        <strain evidence="5 6">BCC8398</strain>
    </source>
</reference>
<sequence>MQRYHPYPTGANPNSGPDLNSGSSSAPFSHANVDTNNTPNNAELYIPIRNGGNNNNSLYPPGSRPPGAGEMDVGMSRVKSEGYEGQYRPYPYPAADPYPSHDERGLGGQTQAQSQSYTRAGSNYPPPGGGMSMDDTAIGSSLGKRKNLSDPRSGTVTPSTAAGSHAAHASTLISSYLSEEKNGYMRGQAGGSGQRAQVGGSALASGSGSGGAVSEGKIKKTRQSPCRARKVKCDRPPPGSSNPSVSHKDICSHCEHLGLACTFDYKPKKRGPPNMYMRRLQGESGSGPSGPRSGSVTPVSGSPQRAASHPLPSIIDPAFGDGSEQSVQAGPSGQYEGDRDRWADHLAAVSSRLGGAGDNPPYTGPPPPPSSLPYMGSRSANSSPVSRHQFLPPVTQQQPNLPQGASAFVYPPSHQHAQATQPNAYTPPSRLHNFAQAHNPYPSPQVSPSVPRPVYMYVDHPYNPSNPIDAILPRSTLHQILDLFFDYIYCLIPCVHRPSFTHDINTKREERAGQEEWTSLVLIIVASTLVQLPRSFVSMSRKQVRELVIACYNKVKDYLNKDFDQITVDRTIIVYHCLFVTRMMGKMVVGKGDLGMNYSYLLALRAHEEKSYALLNPLERALQRRAFWVTYGADVSIAAIEGSPVFFHEDDCADVAYPEEIDDEYISEQGILPQPEGHTSALSGFHYISRLHRITGQYLDKYRRDKRKPPSGLLLQMRLNEVNELYERTMSLMDHCPPPLRLEYRTGSKSVQSLSPGWDAKAKEDILAIFSDPNFDTEIVKDFYLVQQANIYVSQQMVRLMILQYRDELLGLQQDSPADNMSSGSIVGAGAGANNGGRQASGGIQSHGNGGGSGELTSSSEKDEVVIDLLAILQKIPLKVLAVNSFPIVSKVQVIASTLLDALDNNGDNTAPPTLVPTVIETRAQKAQRNLWQFLNILSEIEGLYSLTDD</sequence>
<dbReference type="InterPro" id="IPR050987">
    <property type="entry name" value="AtrR-like"/>
</dbReference>
<feature type="region of interest" description="Disordered" evidence="3">
    <location>
        <begin position="351"/>
        <end position="447"/>
    </location>
</feature>
<dbReference type="GO" id="GO:0008270">
    <property type="term" value="F:zinc ion binding"/>
    <property type="evidence" value="ECO:0007669"/>
    <property type="project" value="InterPro"/>
</dbReference>
<dbReference type="InterPro" id="IPR007219">
    <property type="entry name" value="XnlR_reg_dom"/>
</dbReference>
<feature type="compositionally biased region" description="Polar residues" evidence="3">
    <location>
        <begin position="109"/>
        <end position="121"/>
    </location>
</feature>
<dbReference type="PANTHER" id="PTHR46910:SF40">
    <property type="entry name" value="ZN(II)2CYS6 TRANSCRIPTION FACTOR (EUROFUNG)"/>
    <property type="match status" value="1"/>
</dbReference>
<evidence type="ECO:0000256" key="3">
    <source>
        <dbReference type="SAM" id="MobiDB-lite"/>
    </source>
</evidence>
<gene>
    <name evidence="5" type="ORF">I316_04991</name>
</gene>
<dbReference type="PANTHER" id="PTHR46910">
    <property type="entry name" value="TRANSCRIPTION FACTOR PDR1"/>
    <property type="match status" value="1"/>
</dbReference>
<dbReference type="SMART" id="SM00066">
    <property type="entry name" value="GAL4"/>
    <property type="match status" value="1"/>
</dbReference>
<feature type="compositionally biased region" description="Low complexity" evidence="3">
    <location>
        <begin position="194"/>
        <end position="206"/>
    </location>
</feature>
<dbReference type="CDD" id="cd12148">
    <property type="entry name" value="fungal_TF_MHR"/>
    <property type="match status" value="1"/>
</dbReference>
<dbReference type="STRING" id="1296120.A0A1B9GQA6"/>
<feature type="compositionally biased region" description="Polar residues" evidence="3">
    <location>
        <begin position="415"/>
        <end position="426"/>
    </location>
</feature>
<dbReference type="Gene3D" id="4.10.240.10">
    <property type="entry name" value="Zn(2)-C6 fungal-type DNA-binding domain"/>
    <property type="match status" value="1"/>
</dbReference>
<feature type="compositionally biased region" description="Polar residues" evidence="3">
    <location>
        <begin position="394"/>
        <end position="403"/>
    </location>
</feature>
<dbReference type="EMBL" id="KV700126">
    <property type="protein sequence ID" value="OCF33250.1"/>
    <property type="molecule type" value="Genomic_DNA"/>
</dbReference>
<dbReference type="GO" id="GO:0003677">
    <property type="term" value="F:DNA binding"/>
    <property type="evidence" value="ECO:0007669"/>
    <property type="project" value="InterPro"/>
</dbReference>
<dbReference type="OrthoDB" id="1708823at2759"/>
<feature type="region of interest" description="Disordered" evidence="3">
    <location>
        <begin position="1"/>
        <end position="167"/>
    </location>
</feature>
<feature type="compositionally biased region" description="Polar residues" evidence="3">
    <location>
        <begin position="11"/>
        <end position="41"/>
    </location>
</feature>
<protein>
    <recommendedName>
        <fullName evidence="4">Zn(2)-C6 fungal-type domain-containing protein</fullName>
    </recommendedName>
</protein>
<dbReference type="Proteomes" id="UP000092666">
    <property type="component" value="Unassembled WGS sequence"/>
</dbReference>
<name>A0A1B9GQA6_9TREE</name>
<keyword evidence="6" id="KW-1185">Reference proteome</keyword>
<feature type="compositionally biased region" description="Pro residues" evidence="3">
    <location>
        <begin position="362"/>
        <end position="371"/>
    </location>
</feature>
<reference evidence="6" key="2">
    <citation type="submission" date="2013-12" db="EMBL/GenBank/DDBJ databases">
        <title>Evolution of pathogenesis and genome organization in the Tremellales.</title>
        <authorList>
            <person name="Cuomo C."/>
            <person name="Litvintseva A."/>
            <person name="Heitman J."/>
            <person name="Chen Y."/>
            <person name="Sun S."/>
            <person name="Springer D."/>
            <person name="Dromer F."/>
            <person name="Young S."/>
            <person name="Zeng Q."/>
            <person name="Chapman S."/>
            <person name="Gujja S."/>
            <person name="Saif S."/>
            <person name="Birren B."/>
        </authorList>
    </citation>
    <scope>NUCLEOTIDE SEQUENCE [LARGE SCALE GENOMIC DNA]</scope>
    <source>
        <strain evidence="6">BCC8398</strain>
    </source>
</reference>
<dbReference type="Pfam" id="PF00172">
    <property type="entry name" value="Zn_clus"/>
    <property type="match status" value="1"/>
</dbReference>
<dbReference type="Pfam" id="PF04082">
    <property type="entry name" value="Fungal_trans"/>
    <property type="match status" value="1"/>
</dbReference>
<dbReference type="GO" id="GO:0000981">
    <property type="term" value="F:DNA-binding transcription factor activity, RNA polymerase II-specific"/>
    <property type="evidence" value="ECO:0007669"/>
    <property type="project" value="InterPro"/>
</dbReference>
<evidence type="ECO:0000256" key="2">
    <source>
        <dbReference type="ARBA" id="ARBA00023242"/>
    </source>
</evidence>
<dbReference type="InterPro" id="IPR036864">
    <property type="entry name" value="Zn2-C6_fun-type_DNA-bd_sf"/>
</dbReference>